<accession>A0A383D5F1</accession>
<keyword evidence="1" id="KW-1133">Transmembrane helix</keyword>
<keyword evidence="1" id="KW-0472">Membrane</keyword>
<proteinExistence type="predicted"/>
<keyword evidence="1" id="KW-0812">Transmembrane</keyword>
<feature type="transmembrane region" description="Helical" evidence="1">
    <location>
        <begin position="17"/>
        <end position="36"/>
    </location>
</feature>
<reference evidence="2" key="1">
    <citation type="submission" date="2018-05" db="EMBL/GenBank/DDBJ databases">
        <authorList>
            <person name="Lanie J.A."/>
            <person name="Ng W.-L."/>
            <person name="Kazmierczak K.M."/>
            <person name="Andrzejewski T.M."/>
            <person name="Davidsen T.M."/>
            <person name="Wayne K.J."/>
            <person name="Tettelin H."/>
            <person name="Glass J.I."/>
            <person name="Rusch D."/>
            <person name="Podicherti R."/>
            <person name="Tsui H.-C.T."/>
            <person name="Winkler M.E."/>
        </authorList>
    </citation>
    <scope>NUCLEOTIDE SEQUENCE</scope>
</reference>
<evidence type="ECO:0000256" key="1">
    <source>
        <dbReference type="SAM" id="Phobius"/>
    </source>
</evidence>
<dbReference type="EMBL" id="UINC01214311">
    <property type="protein sequence ID" value="SVE39483.1"/>
    <property type="molecule type" value="Genomic_DNA"/>
</dbReference>
<protein>
    <submittedName>
        <fullName evidence="2">Uncharacterized protein</fullName>
    </submittedName>
</protein>
<name>A0A383D5F1_9ZZZZ</name>
<feature type="non-terminal residue" evidence="2">
    <location>
        <position position="1"/>
    </location>
</feature>
<gene>
    <name evidence="2" type="ORF">METZ01_LOCUS492337</name>
</gene>
<dbReference type="AlphaFoldDB" id="A0A383D5F1"/>
<sequence>VDRKLGVWSSEFKAGRFALFLAVTGLVGAIIGFFLGEIQHNDGDHRFFPENLNAGSAVYFALVMLGIGTALVASQGLSERNLPKVGDAVRRALPAILVGGFISGFIAQALYSNMLDDSQILDVVARCRRRGDTICSELDNLYRPARAIGWMIAGGLGGSALGIAFKSKKRIQNGLIGGAAGGLVGGLLFDSIDNIFSTDSA</sequence>
<feature type="transmembrane region" description="Helical" evidence="1">
    <location>
        <begin position="147"/>
        <end position="165"/>
    </location>
</feature>
<feature type="transmembrane region" description="Helical" evidence="1">
    <location>
        <begin position="56"/>
        <end position="73"/>
    </location>
</feature>
<feature type="non-terminal residue" evidence="2">
    <location>
        <position position="201"/>
    </location>
</feature>
<organism evidence="2">
    <name type="scientific">marine metagenome</name>
    <dbReference type="NCBI Taxonomy" id="408172"/>
    <lineage>
        <taxon>unclassified sequences</taxon>
        <taxon>metagenomes</taxon>
        <taxon>ecological metagenomes</taxon>
    </lineage>
</organism>
<feature type="transmembrane region" description="Helical" evidence="1">
    <location>
        <begin position="93"/>
        <end position="111"/>
    </location>
</feature>
<evidence type="ECO:0000313" key="2">
    <source>
        <dbReference type="EMBL" id="SVE39483.1"/>
    </source>
</evidence>